<protein>
    <recommendedName>
        <fullName evidence="1">Lipocalin-like domain-containing protein</fullName>
    </recommendedName>
</protein>
<dbReference type="Pfam" id="PF13648">
    <property type="entry name" value="Lipocalin_4"/>
    <property type="match status" value="1"/>
</dbReference>
<evidence type="ECO:0000313" key="2">
    <source>
        <dbReference type="EMBL" id="KAA2216558.1"/>
    </source>
</evidence>
<evidence type="ECO:0000313" key="3">
    <source>
        <dbReference type="Proteomes" id="UP000323188"/>
    </source>
</evidence>
<name>A0A5B2TRR5_9FLAO</name>
<sequence>MNKIYIIRFEKALKVFTLFALLLIFYKGHAQNFDGSSIVGTWSADSKSTMAGISKENREIISASPEIGAKLSQGIEGRTLTFHPTGMFQQTDGSGNEVKGLWELSGNTLTIRSESGSEWIQQVLAVTNNKLLLGQASKDEFEPMIPVLHLTKNL</sequence>
<dbReference type="Proteomes" id="UP000323188">
    <property type="component" value="Unassembled WGS sequence"/>
</dbReference>
<dbReference type="InterPro" id="IPR024311">
    <property type="entry name" value="Lipocalin-like"/>
</dbReference>
<organism evidence="2 3">
    <name type="scientific">Maribacter flavus</name>
    <dbReference type="NCBI Taxonomy" id="1658664"/>
    <lineage>
        <taxon>Bacteria</taxon>
        <taxon>Pseudomonadati</taxon>
        <taxon>Bacteroidota</taxon>
        <taxon>Flavobacteriia</taxon>
        <taxon>Flavobacteriales</taxon>
        <taxon>Flavobacteriaceae</taxon>
        <taxon>Maribacter</taxon>
    </lineage>
</organism>
<dbReference type="EMBL" id="VUOE01000002">
    <property type="protein sequence ID" value="KAA2216558.1"/>
    <property type="molecule type" value="Genomic_DNA"/>
</dbReference>
<feature type="domain" description="Lipocalin-like" evidence="1">
    <location>
        <begin position="38"/>
        <end position="131"/>
    </location>
</feature>
<accession>A0A5B2TRR5</accession>
<dbReference type="AlphaFoldDB" id="A0A5B2TRR5"/>
<gene>
    <name evidence="2" type="ORF">F0361_11175</name>
</gene>
<comment type="caution">
    <text evidence="2">The sequence shown here is derived from an EMBL/GenBank/DDBJ whole genome shotgun (WGS) entry which is preliminary data.</text>
</comment>
<evidence type="ECO:0000259" key="1">
    <source>
        <dbReference type="Pfam" id="PF13648"/>
    </source>
</evidence>
<proteinExistence type="predicted"/>
<reference evidence="2 3" key="1">
    <citation type="submission" date="2019-09" db="EMBL/GenBank/DDBJ databases">
        <authorList>
            <person name="Khan S.A."/>
            <person name="Jeon C.O."/>
            <person name="Chun B.H."/>
            <person name="Jeong S.E."/>
        </authorList>
    </citation>
    <scope>NUCLEOTIDE SEQUENCE [LARGE SCALE GENOMIC DNA]</scope>
    <source>
        <strain evidence="2 3">KCTC 42508</strain>
    </source>
</reference>
<dbReference type="RefSeq" id="WP_154918698.1">
    <property type="nucleotide sequence ID" value="NZ_VUOE01000002.1"/>
</dbReference>